<feature type="region of interest" description="Disordered" evidence="1">
    <location>
        <begin position="1"/>
        <end position="26"/>
    </location>
</feature>
<dbReference type="AlphaFoldDB" id="A0A5B6VWJ7"/>
<keyword evidence="3" id="KW-1185">Reference proteome</keyword>
<proteinExistence type="predicted"/>
<protein>
    <submittedName>
        <fullName evidence="2">1-phosphatidylinositol-4,5-bisphosphate phosphodiesterase beta-2</fullName>
    </submittedName>
</protein>
<reference evidence="3" key="1">
    <citation type="journal article" date="2019" name="Plant Biotechnol. J.">
        <title>Genome sequencing of the Australian wild diploid species Gossypium australe highlights disease resistance and delayed gland morphogenesis.</title>
        <authorList>
            <person name="Cai Y."/>
            <person name="Cai X."/>
            <person name="Wang Q."/>
            <person name="Wang P."/>
            <person name="Zhang Y."/>
            <person name="Cai C."/>
            <person name="Xu Y."/>
            <person name="Wang K."/>
            <person name="Zhou Z."/>
            <person name="Wang C."/>
            <person name="Geng S."/>
            <person name="Li B."/>
            <person name="Dong Q."/>
            <person name="Hou Y."/>
            <person name="Wang H."/>
            <person name="Ai P."/>
            <person name="Liu Z."/>
            <person name="Yi F."/>
            <person name="Sun M."/>
            <person name="An G."/>
            <person name="Cheng J."/>
            <person name="Zhang Y."/>
            <person name="Shi Q."/>
            <person name="Xie Y."/>
            <person name="Shi X."/>
            <person name="Chang Y."/>
            <person name="Huang F."/>
            <person name="Chen Y."/>
            <person name="Hong S."/>
            <person name="Mi L."/>
            <person name="Sun Q."/>
            <person name="Zhang L."/>
            <person name="Zhou B."/>
            <person name="Peng R."/>
            <person name="Zhang X."/>
            <person name="Liu F."/>
        </authorList>
    </citation>
    <scope>NUCLEOTIDE SEQUENCE [LARGE SCALE GENOMIC DNA]</scope>
    <source>
        <strain evidence="3">cv. PA1801</strain>
    </source>
</reference>
<accession>A0A5B6VWJ7</accession>
<feature type="compositionally biased region" description="Polar residues" evidence="1">
    <location>
        <begin position="1"/>
        <end position="23"/>
    </location>
</feature>
<name>A0A5B6VWJ7_9ROSI</name>
<evidence type="ECO:0000313" key="2">
    <source>
        <dbReference type="EMBL" id="KAA3473318.1"/>
    </source>
</evidence>
<dbReference type="EMBL" id="SMMG02000005">
    <property type="protein sequence ID" value="KAA3473318.1"/>
    <property type="molecule type" value="Genomic_DNA"/>
</dbReference>
<evidence type="ECO:0000313" key="3">
    <source>
        <dbReference type="Proteomes" id="UP000325315"/>
    </source>
</evidence>
<dbReference type="Proteomes" id="UP000325315">
    <property type="component" value="Unassembled WGS sequence"/>
</dbReference>
<evidence type="ECO:0000256" key="1">
    <source>
        <dbReference type="SAM" id="MobiDB-lite"/>
    </source>
</evidence>
<gene>
    <name evidence="2" type="ORF">EPI10_023709</name>
</gene>
<comment type="caution">
    <text evidence="2">The sequence shown here is derived from an EMBL/GenBank/DDBJ whole genome shotgun (WGS) entry which is preliminary data.</text>
</comment>
<sequence>MPNLDTSETPVSPATETGSQSHSARNDALSQAMLRILERVIGPHSSFRDRGGVTGVTPNVAEYWLEVTKRIMNDLDCTLEQKLKSVISLLRDEAYQW</sequence>
<dbReference type="OrthoDB" id="2272416at2759"/>
<organism evidence="2 3">
    <name type="scientific">Gossypium australe</name>
    <dbReference type="NCBI Taxonomy" id="47621"/>
    <lineage>
        <taxon>Eukaryota</taxon>
        <taxon>Viridiplantae</taxon>
        <taxon>Streptophyta</taxon>
        <taxon>Embryophyta</taxon>
        <taxon>Tracheophyta</taxon>
        <taxon>Spermatophyta</taxon>
        <taxon>Magnoliopsida</taxon>
        <taxon>eudicotyledons</taxon>
        <taxon>Gunneridae</taxon>
        <taxon>Pentapetalae</taxon>
        <taxon>rosids</taxon>
        <taxon>malvids</taxon>
        <taxon>Malvales</taxon>
        <taxon>Malvaceae</taxon>
        <taxon>Malvoideae</taxon>
        <taxon>Gossypium</taxon>
    </lineage>
</organism>